<dbReference type="EMBL" id="CATOUU010000171">
    <property type="protein sequence ID" value="CAI9919187.1"/>
    <property type="molecule type" value="Genomic_DNA"/>
</dbReference>
<gene>
    <name evidence="4" type="ORF">HINF_LOCUS4396</name>
    <name evidence="3" type="ORF">HINF_LOCUS6832</name>
</gene>
<dbReference type="PROSITE" id="PS51450">
    <property type="entry name" value="LRR"/>
    <property type="match status" value="7"/>
</dbReference>
<dbReference type="Pfam" id="PF12799">
    <property type="entry name" value="LRR_4"/>
    <property type="match status" value="2"/>
</dbReference>
<evidence type="ECO:0000256" key="1">
    <source>
        <dbReference type="ARBA" id="ARBA00022614"/>
    </source>
</evidence>
<evidence type="ECO:0000313" key="5">
    <source>
        <dbReference type="Proteomes" id="UP001642409"/>
    </source>
</evidence>
<accession>A0AA86NGK5</accession>
<dbReference type="PANTHER" id="PTHR46652:SF3">
    <property type="entry name" value="LEUCINE-RICH REPEAT-CONTAINING PROTEIN 9"/>
    <property type="match status" value="1"/>
</dbReference>
<organism evidence="3">
    <name type="scientific">Hexamita inflata</name>
    <dbReference type="NCBI Taxonomy" id="28002"/>
    <lineage>
        <taxon>Eukaryota</taxon>
        <taxon>Metamonada</taxon>
        <taxon>Diplomonadida</taxon>
        <taxon>Hexamitidae</taxon>
        <taxon>Hexamitinae</taxon>
        <taxon>Hexamita</taxon>
    </lineage>
</organism>
<keyword evidence="1" id="KW-0433">Leucine-rich repeat</keyword>
<reference evidence="3" key="1">
    <citation type="submission" date="2023-06" db="EMBL/GenBank/DDBJ databases">
        <authorList>
            <person name="Kurt Z."/>
        </authorList>
    </citation>
    <scope>NUCLEOTIDE SEQUENCE</scope>
</reference>
<sequence>MNDQMQLIKKYKQYIELKSLKITNVDFQSFKFVQELDVERLRILYSCNINFTQVPNNITQLQIESCKLQKIKGIGEMTQLFDLDLSSNSISEIYDIQHLINLKTLQILYNQIENIQPLQNLMHLTQLSLYQNRIVDISALKCLKNLDKLNLGQNQINSIHPLSQLNLSELHISKNQISDISPLRNLKNCFKLNLSFNQIVDISVLQYLQKLEHLYLSNNQIVYVDPISKLTKIKELQLNCNNIIDLSHIPEFTNKSQRTCRIEYQQTPTDNQIVIANRLQLIYQVQNCIYMMNRPRRQIKDEMLLIKQKIQNQCQILNTNNLKFSEKLVWMYSQLNLVIEMTSQ</sequence>
<dbReference type="EMBL" id="CAXDID020000008">
    <property type="protein sequence ID" value="CAL5977632.1"/>
    <property type="molecule type" value="Genomic_DNA"/>
</dbReference>
<dbReference type="InterPro" id="IPR050836">
    <property type="entry name" value="SDS22/Internalin_LRR"/>
</dbReference>
<dbReference type="InterPro" id="IPR025875">
    <property type="entry name" value="Leu-rich_rpt_4"/>
</dbReference>
<dbReference type="Proteomes" id="UP001642409">
    <property type="component" value="Unassembled WGS sequence"/>
</dbReference>
<reference evidence="4 5" key="2">
    <citation type="submission" date="2024-07" db="EMBL/GenBank/DDBJ databases">
        <authorList>
            <person name="Akdeniz Z."/>
        </authorList>
    </citation>
    <scope>NUCLEOTIDE SEQUENCE [LARGE SCALE GENOMIC DNA]</scope>
</reference>
<dbReference type="SMART" id="SM00365">
    <property type="entry name" value="LRR_SD22"/>
    <property type="match status" value="6"/>
</dbReference>
<protein>
    <submittedName>
        <fullName evidence="3">Leucine-rich repeat domain-containing protein</fullName>
    </submittedName>
    <submittedName>
        <fullName evidence="4">Leucine-rich_repeat domain-containing protein</fullName>
    </submittedName>
</protein>
<dbReference type="SUPFAM" id="SSF52058">
    <property type="entry name" value="L domain-like"/>
    <property type="match status" value="1"/>
</dbReference>
<dbReference type="Gene3D" id="3.80.10.10">
    <property type="entry name" value="Ribonuclease Inhibitor"/>
    <property type="match status" value="1"/>
</dbReference>
<keyword evidence="2" id="KW-0677">Repeat</keyword>
<evidence type="ECO:0000313" key="4">
    <source>
        <dbReference type="EMBL" id="CAL5977632.1"/>
    </source>
</evidence>
<comment type="caution">
    <text evidence="3">The sequence shown here is derived from an EMBL/GenBank/DDBJ whole genome shotgun (WGS) entry which is preliminary data.</text>
</comment>
<proteinExistence type="predicted"/>
<dbReference type="AlphaFoldDB" id="A0AA86NGK5"/>
<dbReference type="InterPro" id="IPR032675">
    <property type="entry name" value="LRR_dom_sf"/>
</dbReference>
<keyword evidence="5" id="KW-1185">Reference proteome</keyword>
<name>A0AA86NGK5_9EUKA</name>
<evidence type="ECO:0000256" key="2">
    <source>
        <dbReference type="ARBA" id="ARBA00022737"/>
    </source>
</evidence>
<evidence type="ECO:0000313" key="3">
    <source>
        <dbReference type="EMBL" id="CAI9919187.1"/>
    </source>
</evidence>
<dbReference type="PANTHER" id="PTHR46652">
    <property type="entry name" value="LEUCINE-RICH REPEAT AND IQ DOMAIN-CONTAINING PROTEIN 1-RELATED"/>
    <property type="match status" value="1"/>
</dbReference>
<dbReference type="InterPro" id="IPR001611">
    <property type="entry name" value="Leu-rich_rpt"/>
</dbReference>